<dbReference type="EMBL" id="QRQM01000002">
    <property type="protein sequence ID" value="RHN09997.1"/>
    <property type="molecule type" value="Genomic_DNA"/>
</dbReference>
<accession>A0AB37MEX7</accession>
<reference evidence="1 2" key="1">
    <citation type="submission" date="2018-08" db="EMBL/GenBank/DDBJ databases">
        <title>A genome reference for cultivated species of the human gut microbiota.</title>
        <authorList>
            <person name="Zou Y."/>
            <person name="Xue W."/>
            <person name="Luo G."/>
        </authorList>
    </citation>
    <scope>NUCLEOTIDE SEQUENCE [LARGE SCALE GENOMIC DNA]</scope>
    <source>
        <strain evidence="1 2">AF31-23</strain>
    </source>
</reference>
<dbReference type="AlphaFoldDB" id="A0AB37MEX7"/>
<evidence type="ECO:0000313" key="2">
    <source>
        <dbReference type="Proteomes" id="UP000286003"/>
    </source>
</evidence>
<sequence>MQNITQVISLKMLNDMKEEFLKFQLRKVAMNGLRGGGAGHVENCHCAGGSTFTIIVNETVNVANVMAKRCNGGDWACSKQ</sequence>
<organism evidence="1 2">
    <name type="scientific">Bacteroides intestinalis</name>
    <dbReference type="NCBI Taxonomy" id="329854"/>
    <lineage>
        <taxon>Bacteria</taxon>
        <taxon>Pseudomonadati</taxon>
        <taxon>Bacteroidota</taxon>
        <taxon>Bacteroidia</taxon>
        <taxon>Bacteroidales</taxon>
        <taxon>Bacteroidaceae</taxon>
        <taxon>Bacteroides</taxon>
    </lineage>
</organism>
<dbReference type="Proteomes" id="UP000286003">
    <property type="component" value="Unassembled WGS sequence"/>
</dbReference>
<name>A0AB37MEX7_9BACE</name>
<protein>
    <submittedName>
        <fullName evidence="1">Uncharacterized protein</fullName>
    </submittedName>
</protein>
<evidence type="ECO:0000313" key="1">
    <source>
        <dbReference type="EMBL" id="RHN09997.1"/>
    </source>
</evidence>
<proteinExistence type="predicted"/>
<comment type="caution">
    <text evidence="1">The sequence shown here is derived from an EMBL/GenBank/DDBJ whole genome shotgun (WGS) entry which is preliminary data.</text>
</comment>
<gene>
    <name evidence="1" type="ORF">DWZ32_02255</name>
</gene>